<proteinExistence type="predicted"/>
<gene>
    <name evidence="2" type="ORF">DPMN_138133</name>
</gene>
<protein>
    <submittedName>
        <fullName evidence="2">Uncharacterized protein</fullName>
    </submittedName>
</protein>
<organism evidence="2 3">
    <name type="scientific">Dreissena polymorpha</name>
    <name type="common">Zebra mussel</name>
    <name type="synonym">Mytilus polymorpha</name>
    <dbReference type="NCBI Taxonomy" id="45954"/>
    <lineage>
        <taxon>Eukaryota</taxon>
        <taxon>Metazoa</taxon>
        <taxon>Spiralia</taxon>
        <taxon>Lophotrochozoa</taxon>
        <taxon>Mollusca</taxon>
        <taxon>Bivalvia</taxon>
        <taxon>Autobranchia</taxon>
        <taxon>Heteroconchia</taxon>
        <taxon>Euheterodonta</taxon>
        <taxon>Imparidentia</taxon>
        <taxon>Neoheterodontei</taxon>
        <taxon>Myida</taxon>
        <taxon>Dreissenoidea</taxon>
        <taxon>Dreissenidae</taxon>
        <taxon>Dreissena</taxon>
    </lineage>
</organism>
<name>A0A9D4G379_DREPO</name>
<dbReference type="AlphaFoldDB" id="A0A9D4G379"/>
<sequence length="75" mass="8403">MSKRKDGRNCVKFQDVGRVKGIDHPDYACASELAQMDAEEIEDTDDGYASNGSQEKDTWMPDDPIFLSADNLDMD</sequence>
<evidence type="ECO:0000313" key="2">
    <source>
        <dbReference type="EMBL" id="KAH3809755.1"/>
    </source>
</evidence>
<keyword evidence="3" id="KW-1185">Reference proteome</keyword>
<dbReference type="Proteomes" id="UP000828390">
    <property type="component" value="Unassembled WGS sequence"/>
</dbReference>
<accession>A0A9D4G379</accession>
<feature type="compositionally biased region" description="Acidic residues" evidence="1">
    <location>
        <begin position="37"/>
        <end position="46"/>
    </location>
</feature>
<reference evidence="2" key="1">
    <citation type="journal article" date="2019" name="bioRxiv">
        <title>The Genome of the Zebra Mussel, Dreissena polymorpha: A Resource for Invasive Species Research.</title>
        <authorList>
            <person name="McCartney M.A."/>
            <person name="Auch B."/>
            <person name="Kono T."/>
            <person name="Mallez S."/>
            <person name="Zhang Y."/>
            <person name="Obille A."/>
            <person name="Becker A."/>
            <person name="Abrahante J.E."/>
            <person name="Garbe J."/>
            <person name="Badalamenti J.P."/>
            <person name="Herman A."/>
            <person name="Mangelson H."/>
            <person name="Liachko I."/>
            <person name="Sullivan S."/>
            <person name="Sone E.D."/>
            <person name="Koren S."/>
            <person name="Silverstein K.A.T."/>
            <person name="Beckman K.B."/>
            <person name="Gohl D.M."/>
        </authorList>
    </citation>
    <scope>NUCLEOTIDE SEQUENCE</scope>
    <source>
        <strain evidence="2">Duluth1</strain>
        <tissue evidence="2">Whole animal</tissue>
    </source>
</reference>
<feature type="region of interest" description="Disordered" evidence="1">
    <location>
        <begin position="35"/>
        <end position="75"/>
    </location>
</feature>
<evidence type="ECO:0000313" key="3">
    <source>
        <dbReference type="Proteomes" id="UP000828390"/>
    </source>
</evidence>
<comment type="caution">
    <text evidence="2">The sequence shown here is derived from an EMBL/GenBank/DDBJ whole genome shotgun (WGS) entry which is preliminary data.</text>
</comment>
<evidence type="ECO:0000256" key="1">
    <source>
        <dbReference type="SAM" id="MobiDB-lite"/>
    </source>
</evidence>
<reference evidence="2" key="2">
    <citation type="submission" date="2020-11" db="EMBL/GenBank/DDBJ databases">
        <authorList>
            <person name="McCartney M.A."/>
            <person name="Auch B."/>
            <person name="Kono T."/>
            <person name="Mallez S."/>
            <person name="Becker A."/>
            <person name="Gohl D.M."/>
            <person name="Silverstein K.A.T."/>
            <person name="Koren S."/>
            <person name="Bechman K.B."/>
            <person name="Herman A."/>
            <person name="Abrahante J.E."/>
            <person name="Garbe J."/>
        </authorList>
    </citation>
    <scope>NUCLEOTIDE SEQUENCE</scope>
    <source>
        <strain evidence="2">Duluth1</strain>
        <tissue evidence="2">Whole animal</tissue>
    </source>
</reference>
<dbReference type="EMBL" id="JAIWYP010000006">
    <property type="protein sequence ID" value="KAH3809755.1"/>
    <property type="molecule type" value="Genomic_DNA"/>
</dbReference>